<dbReference type="InterPro" id="IPR004459">
    <property type="entry name" value="CobQ_synth"/>
</dbReference>
<evidence type="ECO:0000256" key="3">
    <source>
        <dbReference type="ARBA" id="ARBA00022962"/>
    </source>
</evidence>
<keyword evidence="2" id="KW-0169">Cobalamin biosynthesis</keyword>
<feature type="non-terminal residue" evidence="5">
    <location>
        <position position="242"/>
    </location>
</feature>
<dbReference type="Gene3D" id="3.40.50.300">
    <property type="entry name" value="P-loop containing nucleotide triphosphate hydrolases"/>
    <property type="match status" value="1"/>
</dbReference>
<dbReference type="CDD" id="cd05389">
    <property type="entry name" value="CobQ_N"/>
    <property type="match status" value="1"/>
</dbReference>
<feature type="domain" description="CobQ/CobB/MinD/ParA nucleotide binding" evidence="4">
    <location>
        <begin position="8"/>
        <end position="233"/>
    </location>
</feature>
<dbReference type="NCBIfam" id="TIGR00313">
    <property type="entry name" value="cobQ"/>
    <property type="match status" value="1"/>
</dbReference>
<dbReference type="GO" id="GO:0009236">
    <property type="term" value="P:cobalamin biosynthetic process"/>
    <property type="evidence" value="ECO:0007669"/>
    <property type="project" value="UniProtKB-UniPathway"/>
</dbReference>
<dbReference type="PANTHER" id="PTHR21343:SF1">
    <property type="entry name" value="COBYRIC ACID SYNTHASE"/>
    <property type="match status" value="1"/>
</dbReference>
<comment type="pathway">
    <text evidence="1">Cofactor biosynthesis; adenosylcobalamin biosynthesis.</text>
</comment>
<dbReference type="InterPro" id="IPR027417">
    <property type="entry name" value="P-loop_NTPase"/>
</dbReference>
<dbReference type="UniPathway" id="UPA00148"/>
<dbReference type="PANTHER" id="PTHR21343">
    <property type="entry name" value="DETHIOBIOTIN SYNTHETASE"/>
    <property type="match status" value="1"/>
</dbReference>
<protein>
    <recommendedName>
        <fullName evidence="4">CobQ/CobB/MinD/ParA nucleotide binding domain-containing protein</fullName>
    </recommendedName>
</protein>
<dbReference type="SUPFAM" id="SSF52540">
    <property type="entry name" value="P-loop containing nucleoside triphosphate hydrolases"/>
    <property type="match status" value="1"/>
</dbReference>
<dbReference type="GO" id="GO:0003824">
    <property type="term" value="F:catalytic activity"/>
    <property type="evidence" value="ECO:0007669"/>
    <property type="project" value="InterPro"/>
</dbReference>
<keyword evidence="3" id="KW-0315">Glutamine amidotransferase</keyword>
<dbReference type="AlphaFoldDB" id="A0A381Z4F9"/>
<dbReference type="InterPro" id="IPR047045">
    <property type="entry name" value="CobQ_N"/>
</dbReference>
<evidence type="ECO:0000256" key="1">
    <source>
        <dbReference type="ARBA" id="ARBA00004953"/>
    </source>
</evidence>
<dbReference type="Pfam" id="PF01656">
    <property type="entry name" value="CbiA"/>
    <property type="match status" value="1"/>
</dbReference>
<gene>
    <name evidence="5" type="ORF">METZ01_LOCUS137029</name>
</gene>
<reference evidence="5" key="1">
    <citation type="submission" date="2018-05" db="EMBL/GenBank/DDBJ databases">
        <authorList>
            <person name="Lanie J.A."/>
            <person name="Ng W.-L."/>
            <person name="Kazmierczak K.M."/>
            <person name="Andrzejewski T.M."/>
            <person name="Davidsen T.M."/>
            <person name="Wayne K.J."/>
            <person name="Tettelin H."/>
            <person name="Glass J.I."/>
            <person name="Rusch D."/>
            <person name="Podicherti R."/>
            <person name="Tsui H.-C.T."/>
            <person name="Winkler M.E."/>
        </authorList>
    </citation>
    <scope>NUCLEOTIDE SEQUENCE</scope>
</reference>
<evidence type="ECO:0000313" key="5">
    <source>
        <dbReference type="EMBL" id="SVA84175.1"/>
    </source>
</evidence>
<sequence length="242" mass="26280">MMNSKNALMIQGTGSGVGKSIITAALCRHFYNKGHKVAPFKAQNMANNAFVTKEGGEIGRAQAFQAEASGVEPHVTMNPILLKPCSDNSSQVIIMGKLKTTSNAKDYYDQFDEHLSCVTDAFTKLHKQYDLIIMEGAGSPAEINLKSVDLVNMKAAEIANASVLLVGDIDKGGVFAWLKGTLDLLTQIERDRVKGVIINKFRGDIDILLPGLKQFEDLTGKPVLGVIPYIKNLTVDEEDSIP</sequence>
<dbReference type="HAMAP" id="MF_00028">
    <property type="entry name" value="CobQ"/>
    <property type="match status" value="1"/>
</dbReference>
<organism evidence="5">
    <name type="scientific">marine metagenome</name>
    <dbReference type="NCBI Taxonomy" id="408172"/>
    <lineage>
        <taxon>unclassified sequences</taxon>
        <taxon>metagenomes</taxon>
        <taxon>ecological metagenomes</taxon>
    </lineage>
</organism>
<evidence type="ECO:0000259" key="4">
    <source>
        <dbReference type="Pfam" id="PF01656"/>
    </source>
</evidence>
<dbReference type="NCBIfam" id="NF001989">
    <property type="entry name" value="PRK00784.1"/>
    <property type="match status" value="1"/>
</dbReference>
<dbReference type="InterPro" id="IPR002586">
    <property type="entry name" value="CobQ/CobB/MinD/ParA_Nub-bd_dom"/>
</dbReference>
<evidence type="ECO:0000256" key="2">
    <source>
        <dbReference type="ARBA" id="ARBA00022573"/>
    </source>
</evidence>
<name>A0A381Z4F9_9ZZZZ</name>
<accession>A0A381Z4F9</accession>
<dbReference type="EMBL" id="UINC01019925">
    <property type="protein sequence ID" value="SVA84175.1"/>
    <property type="molecule type" value="Genomic_DNA"/>
</dbReference>
<proteinExistence type="inferred from homology"/>